<comment type="subcellular location">
    <subcellularLocation>
        <location evidence="1">Membrane</location>
        <topology evidence="1">Single-pass membrane protein</topology>
    </subcellularLocation>
</comment>
<reference evidence="5" key="1">
    <citation type="journal article" date="2023" name="bioRxiv">
        <title>Improved chromosome-level genome assembly for marigold (Tagetes erecta).</title>
        <authorList>
            <person name="Jiang F."/>
            <person name="Yuan L."/>
            <person name="Wang S."/>
            <person name="Wang H."/>
            <person name="Xu D."/>
            <person name="Wang A."/>
            <person name="Fan W."/>
        </authorList>
    </citation>
    <scope>NUCLEOTIDE SEQUENCE</scope>
    <source>
        <strain evidence="5">WSJ</strain>
        <tissue evidence="5">Leaf</tissue>
    </source>
</reference>
<evidence type="ECO:0000259" key="4">
    <source>
        <dbReference type="Pfam" id="PF13947"/>
    </source>
</evidence>
<dbReference type="Proteomes" id="UP001229421">
    <property type="component" value="Unassembled WGS sequence"/>
</dbReference>
<dbReference type="Pfam" id="PF13947">
    <property type="entry name" value="GUB_WAK_bind"/>
    <property type="match status" value="2"/>
</dbReference>
<dbReference type="EMBL" id="JAUHHV010000010">
    <property type="protein sequence ID" value="KAK1410826.1"/>
    <property type="molecule type" value="Genomic_DNA"/>
</dbReference>
<accession>A0AAD8JWI6</accession>
<gene>
    <name evidence="5" type="ORF">QVD17_37367</name>
</gene>
<name>A0AAD8JWI6_TARER</name>
<keyword evidence="6" id="KW-1185">Reference proteome</keyword>
<dbReference type="GO" id="GO:0016020">
    <property type="term" value="C:membrane"/>
    <property type="evidence" value="ECO:0007669"/>
    <property type="project" value="UniProtKB-SubCell"/>
</dbReference>
<comment type="caution">
    <text evidence="5">The sequence shown here is derived from an EMBL/GenBank/DDBJ whole genome shotgun (WGS) entry which is preliminary data.</text>
</comment>
<dbReference type="PANTHER" id="PTHR33491">
    <property type="entry name" value="OSJNBA0016N04.9 PROTEIN"/>
    <property type="match status" value="1"/>
</dbReference>
<dbReference type="InterPro" id="IPR025287">
    <property type="entry name" value="WAK_GUB"/>
</dbReference>
<dbReference type="AlphaFoldDB" id="A0AAD8JWI6"/>
<feature type="domain" description="Wall-associated receptor kinase galacturonan-binding" evidence="4">
    <location>
        <begin position="31"/>
        <end position="88"/>
    </location>
</feature>
<organism evidence="5 6">
    <name type="scientific">Tagetes erecta</name>
    <name type="common">African marigold</name>
    <dbReference type="NCBI Taxonomy" id="13708"/>
    <lineage>
        <taxon>Eukaryota</taxon>
        <taxon>Viridiplantae</taxon>
        <taxon>Streptophyta</taxon>
        <taxon>Embryophyta</taxon>
        <taxon>Tracheophyta</taxon>
        <taxon>Spermatophyta</taxon>
        <taxon>Magnoliopsida</taxon>
        <taxon>eudicotyledons</taxon>
        <taxon>Gunneridae</taxon>
        <taxon>Pentapetalae</taxon>
        <taxon>asterids</taxon>
        <taxon>campanulids</taxon>
        <taxon>Asterales</taxon>
        <taxon>Asteraceae</taxon>
        <taxon>Asteroideae</taxon>
        <taxon>Heliantheae alliance</taxon>
        <taxon>Tageteae</taxon>
        <taxon>Tagetes</taxon>
    </lineage>
</organism>
<evidence type="ECO:0000313" key="5">
    <source>
        <dbReference type="EMBL" id="KAK1410826.1"/>
    </source>
</evidence>
<feature type="signal peptide" evidence="3">
    <location>
        <begin position="1"/>
        <end position="24"/>
    </location>
</feature>
<evidence type="ECO:0000256" key="1">
    <source>
        <dbReference type="ARBA" id="ARBA00004167"/>
    </source>
</evidence>
<protein>
    <recommendedName>
        <fullName evidence="4">Wall-associated receptor kinase galacturonan-binding domain-containing protein</fullName>
    </recommendedName>
</protein>
<keyword evidence="2 3" id="KW-0732">Signal</keyword>
<evidence type="ECO:0000256" key="2">
    <source>
        <dbReference type="ARBA" id="ARBA00022729"/>
    </source>
</evidence>
<proteinExistence type="predicted"/>
<feature type="chain" id="PRO_5042099357" description="Wall-associated receptor kinase galacturonan-binding domain-containing protein" evidence="3">
    <location>
        <begin position="25"/>
        <end position="529"/>
    </location>
</feature>
<feature type="domain" description="Wall-associated receptor kinase galacturonan-binding" evidence="4">
    <location>
        <begin position="282"/>
        <end position="338"/>
    </location>
</feature>
<dbReference type="GO" id="GO:0030247">
    <property type="term" value="F:polysaccharide binding"/>
    <property type="evidence" value="ECO:0007669"/>
    <property type="project" value="InterPro"/>
</dbReference>
<sequence>MKIFLSYMHLLIFLSLTVTSPATAKFSKTGCRDTCGNVTIPYPFGIGVKCSINKWYIVECNSSTPYLPALNYLEVFSVNLENQTVTLNTPRIIDCQNTNRDISEIMGLNLGKSPFLFSKSHNIFVFKGCGIATMMDGGSVLTGCSTSCLNVTQADLNNCYGIGCCQTAIPSYLKSYSIKTTGLGDDEEACGSAFLVDKTLFDQGWFSNKNTSFIPISLLWTLSDSDQVTCCANGPLRRRRVNMLNGTPVDTLKCDYFAPDNPYLRDGCREPITIAKYAKDGCIDMCGNVKIPFPFGFGANCSANQWYIVDCDSSLPYLPALNHLQLLGVDLENQIVSVSIPRISHCQKPFPNISQMVSINLGGSPFLFSKLHNKFVFEGCGIAAMMDKGSVITACSTTCRNVTLSDKHNCFGIGCCQTTIPHYLSSYSINLTGLEGGTRACGSAFLTNDASYEQGTFSDPFISVSLMWTLAEESDQVTCCTHTNPDRFTVDVFNGTSVVTSKCYNNSPIVGNPFLLDGCMYNFDNAFVY</sequence>
<evidence type="ECO:0000313" key="6">
    <source>
        <dbReference type="Proteomes" id="UP001229421"/>
    </source>
</evidence>
<evidence type="ECO:0000256" key="3">
    <source>
        <dbReference type="SAM" id="SignalP"/>
    </source>
</evidence>